<dbReference type="Gene3D" id="3.80.10.10">
    <property type="entry name" value="Ribonuclease Inhibitor"/>
    <property type="match status" value="1"/>
</dbReference>
<dbReference type="KEGG" id="dpp:DICPUDRAFT_151134"/>
<feature type="chain" id="PRO_5003263645" evidence="2">
    <location>
        <begin position="24"/>
        <end position="740"/>
    </location>
</feature>
<dbReference type="GO" id="GO:0006907">
    <property type="term" value="P:pinocytosis"/>
    <property type="evidence" value="ECO:0000318"/>
    <property type="project" value="GO_Central"/>
</dbReference>
<dbReference type="InParanoid" id="F0ZI29"/>
<feature type="signal peptide" evidence="2">
    <location>
        <begin position="1"/>
        <end position="23"/>
    </location>
</feature>
<evidence type="ECO:0000256" key="2">
    <source>
        <dbReference type="SAM" id="SignalP"/>
    </source>
</evidence>
<dbReference type="FunFam" id="3.80.10.10:FF:002093">
    <property type="entry name" value="Uncharacterized protein"/>
    <property type="match status" value="1"/>
</dbReference>
<dbReference type="PANTHER" id="PTHR31093:SF4">
    <property type="entry name" value="CELL SURFACE GLYCOPROTEIN-RELATED"/>
    <property type="match status" value="1"/>
</dbReference>
<evidence type="ECO:0000313" key="4">
    <source>
        <dbReference type="Proteomes" id="UP000001064"/>
    </source>
</evidence>
<dbReference type="SUPFAM" id="SSF52047">
    <property type="entry name" value="RNI-like"/>
    <property type="match status" value="1"/>
</dbReference>
<dbReference type="OrthoDB" id="24331at2759"/>
<keyword evidence="4" id="KW-1185">Reference proteome</keyword>
<organism evidence="3 4">
    <name type="scientific">Dictyostelium purpureum</name>
    <name type="common">Slime mold</name>
    <dbReference type="NCBI Taxonomy" id="5786"/>
    <lineage>
        <taxon>Eukaryota</taxon>
        <taxon>Amoebozoa</taxon>
        <taxon>Evosea</taxon>
        <taxon>Eumycetozoa</taxon>
        <taxon>Dictyostelia</taxon>
        <taxon>Dictyosteliales</taxon>
        <taxon>Dictyosteliaceae</taxon>
        <taxon>Dictyostelium</taxon>
    </lineage>
</organism>
<dbReference type="GO" id="GO:0045335">
    <property type="term" value="C:phagocytic vesicle"/>
    <property type="evidence" value="ECO:0000318"/>
    <property type="project" value="GO_Central"/>
</dbReference>
<keyword evidence="2" id="KW-0732">Signal</keyword>
<feature type="compositionally biased region" description="Low complexity" evidence="1">
    <location>
        <begin position="689"/>
        <end position="700"/>
    </location>
</feature>
<dbReference type="RefSeq" id="XP_003287085.1">
    <property type="nucleotide sequence ID" value="XM_003287037.1"/>
</dbReference>
<dbReference type="VEuPathDB" id="AmoebaDB:DICPUDRAFT_151134"/>
<feature type="region of interest" description="Disordered" evidence="1">
    <location>
        <begin position="689"/>
        <end position="713"/>
    </location>
</feature>
<dbReference type="GeneID" id="10500729"/>
<dbReference type="PANTHER" id="PTHR31093">
    <property type="entry name" value="CELL SURFACE GLYCOPROTEIN GP138-RELATED-RELATED"/>
    <property type="match status" value="1"/>
</dbReference>
<gene>
    <name evidence="3" type="ORF">DICPUDRAFT_151134</name>
</gene>
<dbReference type="InterPro" id="IPR032675">
    <property type="entry name" value="LRR_dom_sf"/>
</dbReference>
<sequence>MNKINYFSLFCIFIVSIFQIGNAALVDPNEIVQANKLMDLMKIAQGPSYDPCYQFGCDSNKGYIINIDLSSFPNWAFSLEDVDFSVFSHLEILKLGKYAFGHSNILTQISGLNSLKTIQTYTLIESANVNLPSTLTTIDFQNFKGVFYAKWVSSKVTTLRVFNVIDFSLSGIFSTNSNLYDIKFPLPPSGFPSLDTIFPSITSMIIYWSETTYNGNIVPASYMGSFSFESLTTLSFQFSENFTTTLTKPIYFPDFSKLTKLHFFSVYGDNFVFNQGQVLDLSQNQKGKLQFIVANSQITYKNCSDCIRLPEDTDCDIAYVNTRIDYIDLRNCNKIQLTNIEPIQEPTFNGFDFNRLVSVDIAGTKLSGALPDELCKVPFSGVNIKSNLFTQPPSCYVCTTDILIRNNIIPNQFPDFTIISPASCPNFKIDQPNNSIYSVETAGDIIYITGHDLGFDVTITGDTINSGFDILNNRIKIFTQPFFGGNREDNKQVDITFFNHQTLTIKYHYAAPSISSYLYIPQNQSIFFIGSGFDYTSTDNQANISNVLYSLPAYLTGAPHLVFDNSEPTIAEGQTFTISVKIGGQTSNVSTFTFKSKNIIVTTENIIVTNNGSTVTVQGEFVKADISKVQLLIGDVSCSIVSLTADSLTFKYPTTKDTGVVNFILIIDGQIYGGTATIQNVLPPFEVPSSSSSSSSSPSDSSKHSSVDDSSVDESESVNSSLKLNFSIGLVLCFLISTLI</sequence>
<dbReference type="AlphaFoldDB" id="F0ZI29"/>
<dbReference type="GO" id="GO:0005886">
    <property type="term" value="C:plasma membrane"/>
    <property type="evidence" value="ECO:0000318"/>
    <property type="project" value="GO_Central"/>
</dbReference>
<dbReference type="OMA" id="FVICKNI"/>
<protein>
    <submittedName>
        <fullName evidence="3">Uncharacterized protein</fullName>
    </submittedName>
</protein>
<dbReference type="Proteomes" id="UP000001064">
    <property type="component" value="Unassembled WGS sequence"/>
</dbReference>
<reference evidence="4" key="1">
    <citation type="journal article" date="2011" name="Genome Biol.">
        <title>Comparative genomics of the social amoebae Dictyostelium discoideum and Dictyostelium purpureum.</title>
        <authorList>
            <consortium name="US DOE Joint Genome Institute (JGI-PGF)"/>
            <person name="Sucgang R."/>
            <person name="Kuo A."/>
            <person name="Tian X."/>
            <person name="Salerno W."/>
            <person name="Parikh A."/>
            <person name="Feasley C.L."/>
            <person name="Dalin E."/>
            <person name="Tu H."/>
            <person name="Huang E."/>
            <person name="Barry K."/>
            <person name="Lindquist E."/>
            <person name="Shapiro H."/>
            <person name="Bruce D."/>
            <person name="Schmutz J."/>
            <person name="Salamov A."/>
            <person name="Fey P."/>
            <person name="Gaudet P."/>
            <person name="Anjard C."/>
            <person name="Babu M.M."/>
            <person name="Basu S."/>
            <person name="Bushmanova Y."/>
            <person name="van der Wel H."/>
            <person name="Katoh-Kurasawa M."/>
            <person name="Dinh C."/>
            <person name="Coutinho P.M."/>
            <person name="Saito T."/>
            <person name="Elias M."/>
            <person name="Schaap P."/>
            <person name="Kay R.R."/>
            <person name="Henrissat B."/>
            <person name="Eichinger L."/>
            <person name="Rivero F."/>
            <person name="Putnam N.H."/>
            <person name="West C.M."/>
            <person name="Loomis W.F."/>
            <person name="Chisholm R.L."/>
            <person name="Shaulsky G."/>
            <person name="Strassmann J.E."/>
            <person name="Queller D.C."/>
            <person name="Kuspa A."/>
            <person name="Grigoriev I.V."/>
        </authorList>
    </citation>
    <scope>NUCLEOTIDE SEQUENCE [LARGE SCALE GENOMIC DNA]</scope>
    <source>
        <strain evidence="4">QSDP1</strain>
    </source>
</reference>
<accession>F0ZI29</accession>
<evidence type="ECO:0000256" key="1">
    <source>
        <dbReference type="SAM" id="MobiDB-lite"/>
    </source>
</evidence>
<dbReference type="InterPro" id="IPR053133">
    <property type="entry name" value="Sexual_fusion_gp"/>
</dbReference>
<name>F0ZI29_DICPU</name>
<dbReference type="EMBL" id="GL871028">
    <property type="protein sequence ID" value="EGC36388.1"/>
    <property type="molecule type" value="Genomic_DNA"/>
</dbReference>
<proteinExistence type="predicted"/>
<evidence type="ECO:0000313" key="3">
    <source>
        <dbReference type="EMBL" id="EGC36388.1"/>
    </source>
</evidence>